<name>A0A8R7PFG0_TRIUA</name>
<keyword evidence="3" id="KW-1185">Reference proteome</keyword>
<evidence type="ECO:0000313" key="2">
    <source>
        <dbReference type="EnsemblPlants" id="TuG1812G0200003019.01.T01.cds467240"/>
    </source>
</evidence>
<dbReference type="Proteomes" id="UP000015106">
    <property type="component" value="Chromosome 2"/>
</dbReference>
<dbReference type="AlphaFoldDB" id="A0A8R7PFG0"/>
<dbReference type="EnsemblPlants" id="TuG1812G0200003019.01.T01">
    <property type="protein sequence ID" value="TuG1812G0200003019.01.T01.cds467240"/>
    <property type="gene ID" value="TuG1812G0200003019.01"/>
</dbReference>
<keyword evidence="1" id="KW-0472">Membrane</keyword>
<evidence type="ECO:0000313" key="3">
    <source>
        <dbReference type="Proteomes" id="UP000015106"/>
    </source>
</evidence>
<sequence length="104" mass="11103">MSTGGHCQRASGVKNQIMLSLCLIVVCLETVILSPRKQPVIQILLPFNLAAGHALAMASIFAPGTKMKSLAARLSVISASVSFIFVMIRELACEVQTCHYANAT</sequence>
<dbReference type="Gramene" id="TuG1812G0200003019.01.T01">
    <property type="protein sequence ID" value="TuG1812G0200003019.01.T01.cds467240"/>
    <property type="gene ID" value="TuG1812G0200003019.01"/>
</dbReference>
<reference evidence="3" key="1">
    <citation type="journal article" date="2013" name="Nature">
        <title>Draft genome of the wheat A-genome progenitor Triticum urartu.</title>
        <authorList>
            <person name="Ling H.Q."/>
            <person name="Zhao S."/>
            <person name="Liu D."/>
            <person name="Wang J."/>
            <person name="Sun H."/>
            <person name="Zhang C."/>
            <person name="Fan H."/>
            <person name="Li D."/>
            <person name="Dong L."/>
            <person name="Tao Y."/>
            <person name="Gao C."/>
            <person name="Wu H."/>
            <person name="Li Y."/>
            <person name="Cui Y."/>
            <person name="Guo X."/>
            <person name="Zheng S."/>
            <person name="Wang B."/>
            <person name="Yu K."/>
            <person name="Liang Q."/>
            <person name="Yang W."/>
            <person name="Lou X."/>
            <person name="Chen J."/>
            <person name="Feng M."/>
            <person name="Jian J."/>
            <person name="Zhang X."/>
            <person name="Luo G."/>
            <person name="Jiang Y."/>
            <person name="Liu J."/>
            <person name="Wang Z."/>
            <person name="Sha Y."/>
            <person name="Zhang B."/>
            <person name="Wu H."/>
            <person name="Tang D."/>
            <person name="Shen Q."/>
            <person name="Xue P."/>
            <person name="Zou S."/>
            <person name="Wang X."/>
            <person name="Liu X."/>
            <person name="Wang F."/>
            <person name="Yang Y."/>
            <person name="An X."/>
            <person name="Dong Z."/>
            <person name="Zhang K."/>
            <person name="Zhang X."/>
            <person name="Luo M.C."/>
            <person name="Dvorak J."/>
            <person name="Tong Y."/>
            <person name="Wang J."/>
            <person name="Yang H."/>
            <person name="Li Z."/>
            <person name="Wang D."/>
            <person name="Zhang A."/>
            <person name="Wang J."/>
        </authorList>
    </citation>
    <scope>NUCLEOTIDE SEQUENCE</scope>
    <source>
        <strain evidence="3">cv. G1812</strain>
    </source>
</reference>
<feature type="transmembrane region" description="Helical" evidence="1">
    <location>
        <begin position="70"/>
        <end position="88"/>
    </location>
</feature>
<protein>
    <submittedName>
        <fullName evidence="2">Uncharacterized protein</fullName>
    </submittedName>
</protein>
<proteinExistence type="predicted"/>
<reference evidence="2" key="3">
    <citation type="submission" date="2022-06" db="UniProtKB">
        <authorList>
            <consortium name="EnsemblPlants"/>
        </authorList>
    </citation>
    <scope>IDENTIFICATION</scope>
</reference>
<evidence type="ECO:0000256" key="1">
    <source>
        <dbReference type="SAM" id="Phobius"/>
    </source>
</evidence>
<feature type="transmembrane region" description="Helical" evidence="1">
    <location>
        <begin position="40"/>
        <end position="63"/>
    </location>
</feature>
<feature type="transmembrane region" description="Helical" evidence="1">
    <location>
        <begin position="17"/>
        <end position="34"/>
    </location>
</feature>
<keyword evidence="1" id="KW-0812">Transmembrane</keyword>
<keyword evidence="1" id="KW-1133">Transmembrane helix</keyword>
<reference evidence="2" key="2">
    <citation type="submission" date="2018-03" db="EMBL/GenBank/DDBJ databases">
        <title>The Triticum urartu genome reveals the dynamic nature of wheat genome evolution.</title>
        <authorList>
            <person name="Ling H."/>
            <person name="Ma B."/>
            <person name="Shi X."/>
            <person name="Liu H."/>
            <person name="Dong L."/>
            <person name="Sun H."/>
            <person name="Cao Y."/>
            <person name="Gao Q."/>
            <person name="Zheng S."/>
            <person name="Li Y."/>
            <person name="Yu Y."/>
            <person name="Du H."/>
            <person name="Qi M."/>
            <person name="Li Y."/>
            <person name="Yu H."/>
            <person name="Cui Y."/>
            <person name="Wang N."/>
            <person name="Chen C."/>
            <person name="Wu H."/>
            <person name="Zhao Y."/>
            <person name="Zhang J."/>
            <person name="Li Y."/>
            <person name="Zhou W."/>
            <person name="Zhang B."/>
            <person name="Hu W."/>
            <person name="Eijk M."/>
            <person name="Tang J."/>
            <person name="Witsenboer H."/>
            <person name="Zhao S."/>
            <person name="Li Z."/>
            <person name="Zhang A."/>
            <person name="Wang D."/>
            <person name="Liang C."/>
        </authorList>
    </citation>
    <scope>NUCLEOTIDE SEQUENCE [LARGE SCALE GENOMIC DNA]</scope>
    <source>
        <strain evidence="2">cv. G1812</strain>
    </source>
</reference>
<organism evidence="2 3">
    <name type="scientific">Triticum urartu</name>
    <name type="common">Red wild einkorn</name>
    <name type="synonym">Crithodium urartu</name>
    <dbReference type="NCBI Taxonomy" id="4572"/>
    <lineage>
        <taxon>Eukaryota</taxon>
        <taxon>Viridiplantae</taxon>
        <taxon>Streptophyta</taxon>
        <taxon>Embryophyta</taxon>
        <taxon>Tracheophyta</taxon>
        <taxon>Spermatophyta</taxon>
        <taxon>Magnoliopsida</taxon>
        <taxon>Liliopsida</taxon>
        <taxon>Poales</taxon>
        <taxon>Poaceae</taxon>
        <taxon>BOP clade</taxon>
        <taxon>Pooideae</taxon>
        <taxon>Triticodae</taxon>
        <taxon>Triticeae</taxon>
        <taxon>Triticinae</taxon>
        <taxon>Triticum</taxon>
    </lineage>
</organism>
<accession>A0A8R7PFG0</accession>